<dbReference type="InterPro" id="IPR047650">
    <property type="entry name" value="Transpos_IS110"/>
</dbReference>
<dbReference type="NCBIfam" id="NF033542">
    <property type="entry name" value="transpos_IS110"/>
    <property type="match status" value="1"/>
</dbReference>
<accession>A0ABS8ZGS0</accession>
<dbReference type="EMBL" id="JAJVCN010000002">
    <property type="protein sequence ID" value="MCE7005846.1"/>
    <property type="molecule type" value="Genomic_DNA"/>
</dbReference>
<protein>
    <submittedName>
        <fullName evidence="3">IS110 family transposase</fullName>
    </submittedName>
</protein>
<proteinExistence type="predicted"/>
<gene>
    <name evidence="3" type="ORF">LWC34_23890</name>
</gene>
<evidence type="ECO:0000259" key="1">
    <source>
        <dbReference type="Pfam" id="PF01548"/>
    </source>
</evidence>
<dbReference type="PANTHER" id="PTHR33055:SF15">
    <property type="entry name" value="TRANSPOSASE-RELATED"/>
    <property type="match status" value="1"/>
</dbReference>
<dbReference type="InterPro" id="IPR002525">
    <property type="entry name" value="Transp_IS110-like_N"/>
</dbReference>
<sequence>MDMVIERCAGLDIGKTSFTVCVREPGAGGRRRGEVRTFSAMTNGILDCRQWLTEHEVSVVGMEATGVYWKPVYYLLEDQFECWLLNARHMHNVPGRKTDVSDAAWIARLLEHGLVRPSFVPPPPIRRLRDLTRYRASLVHERTREVQRLEKFLEDAGIKITSVTSETLSKSTRAMLEALIAGVRDPHALAELARGRMRAKIPQLRHALDGRFTAHHALLCRAMLDRIDHADTTMDTISAQIDVEIEPFRHQIERLITIPGISTRIAEIVIAEIGPDMSRFATADHLASWAGMCPGNNESAGKHYSGRTRKGDSWLRAALGEAAMAASRTKHTYLAARYRRLVTRRGKKRALVAVGHSILTAIWHMLTHNTDYHDLGPDHCTNRIGRTRQAQRLTTQLTRLGYRVTVEEAA</sequence>
<feature type="domain" description="Transposase IS110-like N-terminal" evidence="1">
    <location>
        <begin position="9"/>
        <end position="155"/>
    </location>
</feature>
<keyword evidence="4" id="KW-1185">Reference proteome</keyword>
<evidence type="ECO:0000313" key="3">
    <source>
        <dbReference type="EMBL" id="MCE7005846.1"/>
    </source>
</evidence>
<name>A0ABS8ZGS0_9PSEU</name>
<comment type="caution">
    <text evidence="3">The sequence shown here is derived from an EMBL/GenBank/DDBJ whole genome shotgun (WGS) entry which is preliminary data.</text>
</comment>
<evidence type="ECO:0000313" key="4">
    <source>
        <dbReference type="Proteomes" id="UP001521150"/>
    </source>
</evidence>
<dbReference type="Pfam" id="PF01548">
    <property type="entry name" value="DEDD_Tnp_IS110"/>
    <property type="match status" value="1"/>
</dbReference>
<feature type="domain" description="Transposase IS116/IS110/IS902 C-terminal" evidence="2">
    <location>
        <begin position="253"/>
        <end position="338"/>
    </location>
</feature>
<dbReference type="Pfam" id="PF02371">
    <property type="entry name" value="Transposase_20"/>
    <property type="match status" value="1"/>
</dbReference>
<reference evidence="3 4" key="1">
    <citation type="submission" date="2021-12" db="EMBL/GenBank/DDBJ databases">
        <title>Genome sequence of Kibdelosporangium philippinense ATCC 49844.</title>
        <authorList>
            <person name="Fedorov E.A."/>
            <person name="Omeragic M."/>
            <person name="Shalygina K.F."/>
            <person name="Maclea K.S."/>
        </authorList>
    </citation>
    <scope>NUCLEOTIDE SEQUENCE [LARGE SCALE GENOMIC DNA]</scope>
    <source>
        <strain evidence="3 4">ATCC 49844</strain>
    </source>
</reference>
<dbReference type="Proteomes" id="UP001521150">
    <property type="component" value="Unassembled WGS sequence"/>
</dbReference>
<dbReference type="RefSeq" id="WP_233727374.1">
    <property type="nucleotide sequence ID" value="NZ_JAJVCN010000002.1"/>
</dbReference>
<dbReference type="InterPro" id="IPR003346">
    <property type="entry name" value="Transposase_20"/>
</dbReference>
<organism evidence="3 4">
    <name type="scientific">Kibdelosporangium philippinense</name>
    <dbReference type="NCBI Taxonomy" id="211113"/>
    <lineage>
        <taxon>Bacteria</taxon>
        <taxon>Bacillati</taxon>
        <taxon>Actinomycetota</taxon>
        <taxon>Actinomycetes</taxon>
        <taxon>Pseudonocardiales</taxon>
        <taxon>Pseudonocardiaceae</taxon>
        <taxon>Kibdelosporangium</taxon>
    </lineage>
</organism>
<evidence type="ECO:0000259" key="2">
    <source>
        <dbReference type="Pfam" id="PF02371"/>
    </source>
</evidence>
<dbReference type="PANTHER" id="PTHR33055">
    <property type="entry name" value="TRANSPOSASE FOR INSERTION SEQUENCE ELEMENT IS1111A"/>
    <property type="match status" value="1"/>
</dbReference>